<dbReference type="EMBL" id="CAJOBA010000001">
    <property type="protein sequence ID" value="CAF3491723.1"/>
    <property type="molecule type" value="Genomic_DNA"/>
</dbReference>
<dbReference type="InterPro" id="IPR000819">
    <property type="entry name" value="Peptidase_M17_C"/>
</dbReference>
<keyword evidence="4" id="KW-0378">Hydrolase</keyword>
<dbReference type="GO" id="GO:0006508">
    <property type="term" value="P:proteolysis"/>
    <property type="evidence" value="ECO:0007669"/>
    <property type="project" value="UniProtKB-KW"/>
</dbReference>
<dbReference type="SUPFAM" id="SSF53187">
    <property type="entry name" value="Zn-dependent exopeptidases"/>
    <property type="match status" value="1"/>
</dbReference>
<dbReference type="GO" id="GO:0005737">
    <property type="term" value="C:cytoplasm"/>
    <property type="evidence" value="ECO:0007669"/>
    <property type="project" value="InterPro"/>
</dbReference>
<proteinExistence type="inferred from homology"/>
<comment type="similarity">
    <text evidence="1">Belongs to the peptidase M17 family.</text>
</comment>
<dbReference type="PRINTS" id="PR00481">
    <property type="entry name" value="LAMNOPPTDASE"/>
</dbReference>
<dbReference type="PANTHER" id="PTHR11963">
    <property type="entry name" value="LEUCINE AMINOPEPTIDASE-RELATED"/>
    <property type="match status" value="1"/>
</dbReference>
<dbReference type="GO" id="GO:0030145">
    <property type="term" value="F:manganese ion binding"/>
    <property type="evidence" value="ECO:0007669"/>
    <property type="project" value="InterPro"/>
</dbReference>
<gene>
    <name evidence="7" type="ORF">OVA965_LOCUS10</name>
    <name evidence="8" type="ORF">TMI583_LOCUS10</name>
</gene>
<evidence type="ECO:0000256" key="2">
    <source>
        <dbReference type="ARBA" id="ARBA00022438"/>
    </source>
</evidence>
<dbReference type="Pfam" id="PF00883">
    <property type="entry name" value="Peptidase_M17"/>
    <property type="match status" value="1"/>
</dbReference>
<evidence type="ECO:0000256" key="1">
    <source>
        <dbReference type="ARBA" id="ARBA00009528"/>
    </source>
</evidence>
<feature type="compositionally biased region" description="Basic residues" evidence="5">
    <location>
        <begin position="123"/>
        <end position="140"/>
    </location>
</feature>
<evidence type="ECO:0000259" key="6">
    <source>
        <dbReference type="PROSITE" id="PS00631"/>
    </source>
</evidence>
<keyword evidence="2" id="KW-0031">Aminopeptidase</keyword>
<evidence type="ECO:0000313" key="8">
    <source>
        <dbReference type="EMBL" id="CAF3491723.1"/>
    </source>
</evidence>
<accession>A0A8S2GCW1</accession>
<feature type="domain" description="Cytosol aminopeptidase" evidence="6">
    <location>
        <begin position="425"/>
        <end position="432"/>
    </location>
</feature>
<evidence type="ECO:0000256" key="4">
    <source>
        <dbReference type="ARBA" id="ARBA00022801"/>
    </source>
</evidence>
<dbReference type="PANTHER" id="PTHR11963:SF23">
    <property type="entry name" value="CYTOSOL AMINOPEPTIDASE"/>
    <property type="match status" value="1"/>
</dbReference>
<organism evidence="8 9">
    <name type="scientific">Didymodactylos carnosus</name>
    <dbReference type="NCBI Taxonomy" id="1234261"/>
    <lineage>
        <taxon>Eukaryota</taxon>
        <taxon>Metazoa</taxon>
        <taxon>Spiralia</taxon>
        <taxon>Gnathifera</taxon>
        <taxon>Rotifera</taxon>
        <taxon>Eurotatoria</taxon>
        <taxon>Bdelloidea</taxon>
        <taxon>Philodinida</taxon>
        <taxon>Philodinidae</taxon>
        <taxon>Didymodactylos</taxon>
    </lineage>
</organism>
<protein>
    <recommendedName>
        <fullName evidence="6">Cytosol aminopeptidase domain-containing protein</fullName>
    </recommendedName>
</protein>
<evidence type="ECO:0000256" key="3">
    <source>
        <dbReference type="ARBA" id="ARBA00022670"/>
    </source>
</evidence>
<name>A0A8S2GCW1_9BILA</name>
<dbReference type="Gene3D" id="3.40.630.10">
    <property type="entry name" value="Zn peptidases"/>
    <property type="match status" value="1"/>
</dbReference>
<dbReference type="EMBL" id="CAJNOK010000001">
    <property type="protein sequence ID" value="CAF0720664.1"/>
    <property type="molecule type" value="Genomic_DNA"/>
</dbReference>
<comment type="caution">
    <text evidence="8">The sequence shown here is derived from an EMBL/GenBank/DDBJ whole genome shotgun (WGS) entry which is preliminary data.</text>
</comment>
<evidence type="ECO:0000256" key="5">
    <source>
        <dbReference type="SAM" id="MobiDB-lite"/>
    </source>
</evidence>
<dbReference type="AlphaFoldDB" id="A0A8S2GCW1"/>
<dbReference type="Proteomes" id="UP000682733">
    <property type="component" value="Unassembled WGS sequence"/>
</dbReference>
<dbReference type="GO" id="GO:0070006">
    <property type="term" value="F:metalloaminopeptidase activity"/>
    <property type="evidence" value="ECO:0007669"/>
    <property type="project" value="InterPro"/>
</dbReference>
<feature type="region of interest" description="Disordered" evidence="5">
    <location>
        <begin position="121"/>
        <end position="148"/>
    </location>
</feature>
<sequence>MPTLTVERPIYTETFNQRPPVESVRQTVTQVFEDDEDPLTEQLQREINDLEDVLADLSESEPLGEALVSPRIKLEKQLKKYDELERRKVISQIDAKKFKAKVIKTYNLKYAAIDGNYVDKQKTAAKKSPSRSSTKTKTKAKTKDPTDPLAKDLKPYEVSELTEGIVVVLNKDFALTELRDGLKKFILKNKKDINIDLDSFSAITGSSHEHTMSVIIDVIEEFSVEPFSMKTIKKTDYFYNLSGKSVNQKVIDEALAIAKAKTFVRYIQDAPSNIMNQAGFVSKVQEQFKGINNVKINVISQDELTKMGLHLLVGVNKGSQYPCKLITIEYNGNPSSTEKTAYIGKGVCFDSGGYNIKTGNFMKSMKFDISGAAIVAGTLLATAQLKPKINLVGVMGIVENVISPTAQRPDDIITSYKGMTVEIDNTDAEGRLVMADCL</sequence>
<reference evidence="8" key="1">
    <citation type="submission" date="2021-02" db="EMBL/GenBank/DDBJ databases">
        <authorList>
            <person name="Nowell W R."/>
        </authorList>
    </citation>
    <scope>NUCLEOTIDE SEQUENCE</scope>
</reference>
<evidence type="ECO:0000313" key="7">
    <source>
        <dbReference type="EMBL" id="CAF0720664.1"/>
    </source>
</evidence>
<dbReference type="PROSITE" id="PS00631">
    <property type="entry name" value="CYTOSOL_AP"/>
    <property type="match status" value="1"/>
</dbReference>
<dbReference type="InterPro" id="IPR011356">
    <property type="entry name" value="Leucine_aapep/pepB"/>
</dbReference>
<keyword evidence="3" id="KW-0645">Protease</keyword>
<dbReference type="Proteomes" id="UP000677228">
    <property type="component" value="Unassembled WGS sequence"/>
</dbReference>
<evidence type="ECO:0000313" key="9">
    <source>
        <dbReference type="Proteomes" id="UP000682733"/>
    </source>
</evidence>